<evidence type="ECO:0000256" key="1">
    <source>
        <dbReference type="SAM" id="MobiDB-lite"/>
    </source>
</evidence>
<keyword evidence="3" id="KW-1185">Reference proteome</keyword>
<organism evidence="2 3">
    <name type="scientific">Bartonella apihabitans</name>
    <dbReference type="NCBI Taxonomy" id="2750929"/>
    <lineage>
        <taxon>Bacteria</taxon>
        <taxon>Pseudomonadati</taxon>
        <taxon>Pseudomonadota</taxon>
        <taxon>Alphaproteobacteria</taxon>
        <taxon>Hyphomicrobiales</taxon>
        <taxon>Bartonellaceae</taxon>
        <taxon>Bartonella</taxon>
    </lineage>
</organism>
<dbReference type="Proteomes" id="UP000189660">
    <property type="component" value="Chromosome"/>
</dbReference>
<dbReference type="RefSeq" id="WP_078039893.1">
    <property type="nucleotide sequence ID" value="NZ_CP015820.1"/>
</dbReference>
<dbReference type="KEGG" id="bapa:BBC0178_017750"/>
<evidence type="ECO:0000313" key="2">
    <source>
        <dbReference type="EMBL" id="AQT43227.1"/>
    </source>
</evidence>
<dbReference type="EMBL" id="CP015820">
    <property type="protein sequence ID" value="AQT43227.1"/>
    <property type="molecule type" value="Genomic_DNA"/>
</dbReference>
<name>A0A1U9MD72_9HYPH</name>
<dbReference type="OrthoDB" id="9921550at2"/>
<feature type="compositionally biased region" description="Basic and acidic residues" evidence="1">
    <location>
        <begin position="58"/>
        <end position="68"/>
    </location>
</feature>
<gene>
    <name evidence="2" type="ORF">BBC0178_017750</name>
</gene>
<feature type="region of interest" description="Disordered" evidence="1">
    <location>
        <begin position="58"/>
        <end position="80"/>
    </location>
</feature>
<evidence type="ECO:0000313" key="3">
    <source>
        <dbReference type="Proteomes" id="UP000189660"/>
    </source>
</evidence>
<reference evidence="2 3" key="1">
    <citation type="submission" date="2016-11" db="EMBL/GenBank/DDBJ databases">
        <title>Comparative genomics of Bartonella apis.</title>
        <authorList>
            <person name="Engel P."/>
        </authorList>
    </citation>
    <scope>NUCLEOTIDE SEQUENCE [LARGE SCALE GENOMIC DNA]</scope>
    <source>
        <strain evidence="2 3">BBC0178</strain>
    </source>
</reference>
<dbReference type="AlphaFoldDB" id="A0A1U9MD72"/>
<accession>A0A1U9MD72</accession>
<proteinExistence type="predicted"/>
<protein>
    <submittedName>
        <fullName evidence="2">Uncharacterized protein</fullName>
    </submittedName>
</protein>
<sequence length="80" mass="9442">MLLFFFNALLKPRFPPSRIFKKPVILKETKKMTRAYSIDTPSSDDTDWILLDFDEPDAESRKVRDKKTTPLSRKPAKKRE</sequence>